<evidence type="ECO:0000256" key="1">
    <source>
        <dbReference type="ARBA" id="ARBA00004141"/>
    </source>
</evidence>
<protein>
    <submittedName>
        <fullName evidence="14">CDP-alcohol phosphatidyltransferase family protein</fullName>
    </submittedName>
</protein>
<proteinExistence type="inferred from homology"/>
<dbReference type="InterPro" id="IPR043130">
    <property type="entry name" value="CDP-OH_PTrfase_TM_dom"/>
</dbReference>
<dbReference type="Gene3D" id="1.20.120.1760">
    <property type="match status" value="1"/>
</dbReference>
<reference evidence="14" key="1">
    <citation type="submission" date="2022-08" db="EMBL/GenBank/DDBJ databases">
        <title>Genome analysis of Corynebacteriales strain.</title>
        <authorList>
            <person name="Lee S.D."/>
        </authorList>
    </citation>
    <scope>NUCLEOTIDE SEQUENCE</scope>
    <source>
        <strain evidence="14">D3-21</strain>
    </source>
</reference>
<keyword evidence="4" id="KW-0444">Lipid biosynthesis</keyword>
<dbReference type="Pfam" id="PF01066">
    <property type="entry name" value="CDP-OH_P_transf"/>
    <property type="match status" value="1"/>
</dbReference>
<evidence type="ECO:0000256" key="12">
    <source>
        <dbReference type="RuleBase" id="RU003750"/>
    </source>
</evidence>
<evidence type="ECO:0000256" key="3">
    <source>
        <dbReference type="ARBA" id="ARBA00010441"/>
    </source>
</evidence>
<dbReference type="InterPro" id="IPR048254">
    <property type="entry name" value="CDP_ALCOHOL_P_TRANSF_CS"/>
</dbReference>
<comment type="subcellular location">
    <subcellularLocation>
        <location evidence="1">Membrane</location>
        <topology evidence="1">Multi-pass membrane protein</topology>
    </subcellularLocation>
</comment>
<keyword evidence="15" id="KW-1185">Reference proteome</keyword>
<comment type="caution">
    <text evidence="14">The sequence shown here is derived from an EMBL/GenBank/DDBJ whole genome shotgun (WGS) entry which is preliminary data.</text>
</comment>
<dbReference type="InterPro" id="IPR000462">
    <property type="entry name" value="CDP-OH_P_trans"/>
</dbReference>
<keyword evidence="8" id="KW-0443">Lipid metabolism</keyword>
<name>A0A9X4M3Y4_9ACTN</name>
<dbReference type="EMBL" id="JANRHA010000016">
    <property type="protein sequence ID" value="MDG3016706.1"/>
    <property type="molecule type" value="Genomic_DNA"/>
</dbReference>
<evidence type="ECO:0000256" key="4">
    <source>
        <dbReference type="ARBA" id="ARBA00022516"/>
    </source>
</evidence>
<dbReference type="AlphaFoldDB" id="A0A9X4M3Y4"/>
<keyword evidence="11" id="KW-1208">Phospholipid metabolism</keyword>
<dbReference type="PROSITE" id="PS00379">
    <property type="entry name" value="CDP_ALCOHOL_P_TRANSF"/>
    <property type="match status" value="1"/>
</dbReference>
<evidence type="ECO:0000256" key="7">
    <source>
        <dbReference type="ARBA" id="ARBA00022989"/>
    </source>
</evidence>
<dbReference type="RefSeq" id="WP_277835859.1">
    <property type="nucleotide sequence ID" value="NZ_JAAIVF010000012.1"/>
</dbReference>
<dbReference type="GO" id="GO:0016020">
    <property type="term" value="C:membrane"/>
    <property type="evidence" value="ECO:0007669"/>
    <property type="project" value="UniProtKB-SubCell"/>
</dbReference>
<evidence type="ECO:0000313" key="14">
    <source>
        <dbReference type="EMBL" id="MDG3016706.1"/>
    </source>
</evidence>
<evidence type="ECO:0000256" key="13">
    <source>
        <dbReference type="SAM" id="Phobius"/>
    </source>
</evidence>
<dbReference type="PANTHER" id="PTHR14269">
    <property type="entry name" value="CDP-DIACYLGLYCEROL--GLYCEROL-3-PHOSPHATE 3-PHOSPHATIDYLTRANSFERASE-RELATED"/>
    <property type="match status" value="1"/>
</dbReference>
<evidence type="ECO:0000256" key="6">
    <source>
        <dbReference type="ARBA" id="ARBA00022692"/>
    </source>
</evidence>
<feature type="transmembrane region" description="Helical" evidence="13">
    <location>
        <begin position="98"/>
        <end position="118"/>
    </location>
</feature>
<evidence type="ECO:0000256" key="8">
    <source>
        <dbReference type="ARBA" id="ARBA00023098"/>
    </source>
</evidence>
<sequence length="199" mass="21677">MGASPDAVTDRVWTLPNVLSMLRVAGVPLFLYLLLGPHADGWALVVLMLSGFTDWADGKLARVLNQSSRLGSLLDPVADRLYMVVIPISFAVRGFIPWWVVAVLLVRELLLAGTLPLYRSRGLGPPEVHYLGKAATFTLMIALPMVLLAQLDSSVAHAFSPWAGALLTWGVALYVWTAVMYLVQAAQMVRALPRVADAR</sequence>
<evidence type="ECO:0000256" key="5">
    <source>
        <dbReference type="ARBA" id="ARBA00022679"/>
    </source>
</evidence>
<dbReference type="GO" id="GO:0008444">
    <property type="term" value="F:CDP-diacylglycerol-glycerol-3-phosphate 3-phosphatidyltransferase activity"/>
    <property type="evidence" value="ECO:0007669"/>
    <property type="project" value="InterPro"/>
</dbReference>
<evidence type="ECO:0000256" key="9">
    <source>
        <dbReference type="ARBA" id="ARBA00023136"/>
    </source>
</evidence>
<evidence type="ECO:0000313" key="15">
    <source>
        <dbReference type="Proteomes" id="UP001152755"/>
    </source>
</evidence>
<keyword evidence="7 13" id="KW-1133">Transmembrane helix</keyword>
<organism evidence="14 15">
    <name type="scientific">Speluncibacter jeojiensis</name>
    <dbReference type="NCBI Taxonomy" id="2710754"/>
    <lineage>
        <taxon>Bacteria</taxon>
        <taxon>Bacillati</taxon>
        <taxon>Actinomycetota</taxon>
        <taxon>Actinomycetes</taxon>
        <taxon>Mycobacteriales</taxon>
        <taxon>Speluncibacteraceae</taxon>
        <taxon>Speluncibacter</taxon>
    </lineage>
</organism>
<gene>
    <name evidence="14" type="ORF">NVS88_19325</name>
</gene>
<dbReference type="GO" id="GO:0046474">
    <property type="term" value="P:glycerophospholipid biosynthetic process"/>
    <property type="evidence" value="ECO:0007669"/>
    <property type="project" value="TreeGrafter"/>
</dbReference>
<feature type="transmembrane region" description="Helical" evidence="13">
    <location>
        <begin position="162"/>
        <end position="183"/>
    </location>
</feature>
<keyword evidence="10" id="KW-0594">Phospholipid biosynthesis</keyword>
<evidence type="ECO:0000256" key="2">
    <source>
        <dbReference type="ARBA" id="ARBA00005074"/>
    </source>
</evidence>
<dbReference type="Proteomes" id="UP001152755">
    <property type="component" value="Unassembled WGS sequence"/>
</dbReference>
<evidence type="ECO:0000256" key="10">
    <source>
        <dbReference type="ARBA" id="ARBA00023209"/>
    </source>
</evidence>
<keyword evidence="6 13" id="KW-0812">Transmembrane</keyword>
<accession>A0A9X4M3Y4</accession>
<keyword evidence="9 13" id="KW-0472">Membrane</keyword>
<evidence type="ECO:0000256" key="11">
    <source>
        <dbReference type="ARBA" id="ARBA00023264"/>
    </source>
</evidence>
<dbReference type="InterPro" id="IPR004570">
    <property type="entry name" value="Phosphatidylglycerol_P_synth"/>
</dbReference>
<feature type="transmembrane region" description="Helical" evidence="13">
    <location>
        <begin position="130"/>
        <end position="150"/>
    </location>
</feature>
<dbReference type="InterPro" id="IPR050324">
    <property type="entry name" value="CDP-alcohol_PTase-I"/>
</dbReference>
<dbReference type="PANTHER" id="PTHR14269:SF62">
    <property type="entry name" value="CDP-DIACYLGLYCEROL--GLYCEROL-3-PHOSPHATE 3-PHOSPHATIDYLTRANSFERASE 1, CHLOROPLASTIC"/>
    <property type="match status" value="1"/>
</dbReference>
<comment type="similarity">
    <text evidence="3 12">Belongs to the CDP-alcohol phosphatidyltransferase class-I family.</text>
</comment>
<keyword evidence="5 12" id="KW-0808">Transferase</keyword>
<comment type="pathway">
    <text evidence="2">Lipid metabolism; phospholipid metabolism.</text>
</comment>
<dbReference type="PIRSF" id="PIRSF000847">
    <property type="entry name" value="Phos_ph_gly_syn"/>
    <property type="match status" value="1"/>
</dbReference>